<evidence type="ECO:0000256" key="6">
    <source>
        <dbReference type="ARBA" id="ARBA00023118"/>
    </source>
</evidence>
<comment type="cofactor">
    <cofactor evidence="10">
        <name>Mg(2+)</name>
        <dbReference type="ChEBI" id="CHEBI:18420"/>
    </cofactor>
    <cofactor evidence="10">
        <name>Mn(2+)</name>
        <dbReference type="ChEBI" id="CHEBI:29035"/>
    </cofactor>
</comment>
<keyword evidence="3 10" id="KW-0255">Endonuclease</keyword>
<dbReference type="NCBIfam" id="TIGR00287">
    <property type="entry name" value="cas1"/>
    <property type="match status" value="1"/>
</dbReference>
<feature type="binding site" evidence="10">
    <location>
        <position position="209"/>
    </location>
    <ligand>
        <name>Mn(2+)</name>
        <dbReference type="ChEBI" id="CHEBI:29035"/>
    </ligand>
</feature>
<dbReference type="GO" id="GO:0004519">
    <property type="term" value="F:endonuclease activity"/>
    <property type="evidence" value="ECO:0007669"/>
    <property type="project" value="UniProtKB-UniRule"/>
</dbReference>
<dbReference type="InterPro" id="IPR042206">
    <property type="entry name" value="CRISPR-assoc_Cas1_C"/>
</dbReference>
<accession>A0AA86L3T0</accession>
<dbReference type="GO" id="GO:0016787">
    <property type="term" value="F:hydrolase activity"/>
    <property type="evidence" value="ECO:0007669"/>
    <property type="project" value="UniProtKB-KW"/>
</dbReference>
<evidence type="ECO:0000256" key="5">
    <source>
        <dbReference type="ARBA" id="ARBA00022842"/>
    </source>
</evidence>
<proteinExistence type="inferred from homology"/>
<evidence type="ECO:0000256" key="1">
    <source>
        <dbReference type="ARBA" id="ARBA00022722"/>
    </source>
</evidence>
<comment type="subunit">
    <text evidence="9 10">Homodimer, forms a heterotetramer with a Cas2 homodimer.</text>
</comment>
<evidence type="ECO:0000256" key="4">
    <source>
        <dbReference type="ARBA" id="ARBA00022801"/>
    </source>
</evidence>
<gene>
    <name evidence="10 11" type="primary">cas1</name>
    <name evidence="11" type="ORF">SGRAN_3113</name>
</gene>
<dbReference type="Gene3D" id="3.100.10.20">
    <property type="entry name" value="CRISPR-associated endonuclease Cas1, N-terminal domain"/>
    <property type="match status" value="1"/>
</dbReference>
<keyword evidence="2 10" id="KW-0479">Metal-binding</keyword>
<keyword evidence="8 10" id="KW-0464">Manganese</keyword>
<comment type="function">
    <text evidence="10">CRISPR (clustered regularly interspaced short palindromic repeat), is an adaptive immune system that provides protection against mobile genetic elements (viruses, transposable elements and conjugative plasmids). CRISPR clusters contain spacers, sequences complementary to antecedent mobile elements, and target invading nucleic acids. CRISPR clusters are transcribed and processed into CRISPR RNA (crRNA). Acts as a dsDNA endonuclease. Involved in the integration of spacer DNA into the CRISPR cassette.</text>
</comment>
<dbReference type="Pfam" id="PF01867">
    <property type="entry name" value="Cas_Cas1"/>
    <property type="match status" value="1"/>
</dbReference>
<dbReference type="AlphaFoldDB" id="A0AA86L3T0"/>
<dbReference type="PANTHER" id="PTHR34353:SF2">
    <property type="entry name" value="CRISPR-ASSOCIATED ENDONUCLEASE CAS1 1"/>
    <property type="match status" value="1"/>
</dbReference>
<keyword evidence="1 10" id="KW-0540">Nuclease</keyword>
<keyword evidence="12" id="KW-1185">Reference proteome</keyword>
<dbReference type="CDD" id="cd09634">
    <property type="entry name" value="Cas1_I-II-III"/>
    <property type="match status" value="1"/>
</dbReference>
<dbReference type="EC" id="3.1.-.-" evidence="10"/>
<dbReference type="EMBL" id="CP012199">
    <property type="protein sequence ID" value="AMG75459.1"/>
    <property type="molecule type" value="Genomic_DNA"/>
</dbReference>
<dbReference type="RefSeq" id="WP_067185197.1">
    <property type="nucleotide sequence ID" value="NZ_CP012199.1"/>
</dbReference>
<dbReference type="InterPro" id="IPR042211">
    <property type="entry name" value="CRISPR-assoc_Cas1_N"/>
</dbReference>
<name>A0AA86L3T0_9SPHN</name>
<feature type="binding site" evidence="10">
    <location>
        <position position="308"/>
    </location>
    <ligand>
        <name>Mn(2+)</name>
        <dbReference type="ChEBI" id="CHEBI:29035"/>
    </ligand>
</feature>
<dbReference type="PANTHER" id="PTHR34353">
    <property type="entry name" value="CRISPR-ASSOCIATED ENDONUCLEASE CAS1 1"/>
    <property type="match status" value="1"/>
</dbReference>
<dbReference type="KEGG" id="sgi:SGRAN_3113"/>
<dbReference type="InterPro" id="IPR002729">
    <property type="entry name" value="CRISPR-assoc_Cas1"/>
</dbReference>
<keyword evidence="5 10" id="KW-0460">Magnesium</keyword>
<feature type="binding site" evidence="10">
    <location>
        <position position="293"/>
    </location>
    <ligand>
        <name>Mn(2+)</name>
        <dbReference type="ChEBI" id="CHEBI:29035"/>
    </ligand>
</feature>
<dbReference type="GO" id="GO:0043571">
    <property type="term" value="P:maintenance of CRISPR repeat elements"/>
    <property type="evidence" value="ECO:0007669"/>
    <property type="project" value="UniProtKB-UniRule"/>
</dbReference>
<reference evidence="11 12" key="1">
    <citation type="journal article" date="2016" name="BMC Genomics">
        <title>Genomic analysis of the nitrate-respiring Sphingopyxis granuli (formerly Sphingomonas macrogoltabida) strain TFA.</title>
        <authorList>
            <person name="Garcia-Romero I."/>
            <person name="Perez-Pulido A.J."/>
            <person name="Gonzalez-Flores Y.E."/>
            <person name="Reyes-Ramirez F."/>
            <person name="Santero E."/>
            <person name="Floriano B."/>
        </authorList>
    </citation>
    <scope>NUCLEOTIDE SEQUENCE [LARGE SCALE GENOMIC DNA]</scope>
    <source>
        <strain evidence="11 12">TFA</strain>
    </source>
</reference>
<dbReference type="GO" id="GO:0003677">
    <property type="term" value="F:DNA binding"/>
    <property type="evidence" value="ECO:0007669"/>
    <property type="project" value="UniProtKB-KW"/>
</dbReference>
<protein>
    <recommendedName>
        <fullName evidence="10">CRISPR-associated endonuclease Cas1</fullName>
        <ecNumber evidence="10">3.1.-.-</ecNumber>
    </recommendedName>
</protein>
<evidence type="ECO:0000256" key="2">
    <source>
        <dbReference type="ARBA" id="ARBA00022723"/>
    </source>
</evidence>
<evidence type="ECO:0000256" key="10">
    <source>
        <dbReference type="HAMAP-Rule" id="MF_01470"/>
    </source>
</evidence>
<evidence type="ECO:0000256" key="8">
    <source>
        <dbReference type="ARBA" id="ARBA00023211"/>
    </source>
</evidence>
<evidence type="ECO:0000256" key="3">
    <source>
        <dbReference type="ARBA" id="ARBA00022759"/>
    </source>
</evidence>
<sequence length="355" mass="39458">MLLDTEFDRSEIADEWAIRGDNWLIEASEKMPPRKRRERNSTPLIITGQGASLRVENGALVVRDGFTHYPQKQVTHCFFPGSRNIPQRILLLDGSGSLSFDALSWLGEQGVALVRVKWSGEIAIVASGTGYAADPAKVEWQREINADHDSRLAYVADLIRRKLVASLDVLTDHIPPTPKCAVAVEYHCKAIERLDQGDFSEMSDLRGIEGHCASAYFRAWQGLPIKWTGRRAVPDEWRAYDIRSSMANGIKPINRSASHPVNAMLNYAYAVKQAQLQIQAIADGYDPTIGILHHGRRGKPAYIFDIIEPERPKVDAAILAFIASRSFSAADFILRKDGVCRLSPQLARVVAMLAA</sequence>
<keyword evidence="7 10" id="KW-0238">DNA-binding</keyword>
<keyword evidence="4 10" id="KW-0378">Hydrolase</keyword>
<evidence type="ECO:0000313" key="11">
    <source>
        <dbReference type="EMBL" id="AMG75459.1"/>
    </source>
</evidence>
<organism evidence="11 12">
    <name type="scientific">Sphingopyxis granuli</name>
    <dbReference type="NCBI Taxonomy" id="267128"/>
    <lineage>
        <taxon>Bacteria</taxon>
        <taxon>Pseudomonadati</taxon>
        <taxon>Pseudomonadota</taxon>
        <taxon>Alphaproteobacteria</taxon>
        <taxon>Sphingomonadales</taxon>
        <taxon>Sphingomonadaceae</taxon>
        <taxon>Sphingopyxis</taxon>
    </lineage>
</organism>
<dbReference type="Proteomes" id="UP000058599">
    <property type="component" value="Chromosome"/>
</dbReference>
<evidence type="ECO:0000313" key="12">
    <source>
        <dbReference type="Proteomes" id="UP000058599"/>
    </source>
</evidence>
<evidence type="ECO:0000256" key="7">
    <source>
        <dbReference type="ARBA" id="ARBA00023125"/>
    </source>
</evidence>
<comment type="similarity">
    <text evidence="10">Belongs to the CRISPR-associated endonuclease Cas1 family.</text>
</comment>
<dbReference type="GO" id="GO:0051607">
    <property type="term" value="P:defense response to virus"/>
    <property type="evidence" value="ECO:0007669"/>
    <property type="project" value="UniProtKB-UniRule"/>
</dbReference>
<dbReference type="GO" id="GO:0046872">
    <property type="term" value="F:metal ion binding"/>
    <property type="evidence" value="ECO:0007669"/>
    <property type="project" value="UniProtKB-UniRule"/>
</dbReference>
<dbReference type="Gene3D" id="1.20.120.920">
    <property type="entry name" value="CRISPR-associated endonuclease Cas1, C-terminal domain"/>
    <property type="match status" value="1"/>
</dbReference>
<dbReference type="InterPro" id="IPR050646">
    <property type="entry name" value="Cas1"/>
</dbReference>
<keyword evidence="6 10" id="KW-0051">Antiviral defense</keyword>
<dbReference type="HAMAP" id="MF_01470">
    <property type="entry name" value="Cas1"/>
    <property type="match status" value="1"/>
</dbReference>
<evidence type="ECO:0000256" key="9">
    <source>
        <dbReference type="ARBA" id="ARBA00038592"/>
    </source>
</evidence>